<sequence length="196" mass="21991">MRPHFVYSHHVKHCSGVTQDLLNRLKNVDGKPIPDFAQLVGKFEMTASSMSSKHSSATEKLKRKKTDMVASRSGSKRSRGKRSEEKSEFCDDFVLEKANLLHGFCVDVANLMKTYIPVDAHVCYQKKILDIELVASSLESNINKKKLKDACGSCTEDLFGDDFEDVMLKKLSELYELCIDLCKYSKTCEGGGFGSF</sequence>
<dbReference type="HOGENOM" id="CLU_1392150_0_0_1"/>
<dbReference type="STRING" id="40148.A0A0E0B2X8"/>
<dbReference type="eggNOG" id="ENOG502R5UG">
    <property type="taxonomic scope" value="Eukaryota"/>
</dbReference>
<reference evidence="2" key="2">
    <citation type="submission" date="2018-05" db="EMBL/GenBank/DDBJ databases">
        <title>OgluRS3 (Oryza glumaepatula Reference Sequence Version 3).</title>
        <authorList>
            <person name="Zhang J."/>
            <person name="Kudrna D."/>
            <person name="Lee S."/>
            <person name="Talag J."/>
            <person name="Welchert J."/>
            <person name="Wing R.A."/>
        </authorList>
    </citation>
    <scope>NUCLEOTIDE SEQUENCE [LARGE SCALE GENOMIC DNA]</scope>
</reference>
<evidence type="ECO:0000256" key="1">
    <source>
        <dbReference type="SAM" id="MobiDB-lite"/>
    </source>
</evidence>
<reference evidence="2" key="1">
    <citation type="submission" date="2015-04" db="UniProtKB">
        <authorList>
            <consortium name="EnsemblPlants"/>
        </authorList>
    </citation>
    <scope>IDENTIFICATION</scope>
</reference>
<dbReference type="Proteomes" id="UP000026961">
    <property type="component" value="Chromosome 9"/>
</dbReference>
<name>A0A0E0B2X8_9ORYZ</name>
<proteinExistence type="predicted"/>
<organism evidence="2">
    <name type="scientific">Oryza glumipatula</name>
    <dbReference type="NCBI Taxonomy" id="40148"/>
    <lineage>
        <taxon>Eukaryota</taxon>
        <taxon>Viridiplantae</taxon>
        <taxon>Streptophyta</taxon>
        <taxon>Embryophyta</taxon>
        <taxon>Tracheophyta</taxon>
        <taxon>Spermatophyta</taxon>
        <taxon>Magnoliopsida</taxon>
        <taxon>Liliopsida</taxon>
        <taxon>Poales</taxon>
        <taxon>Poaceae</taxon>
        <taxon>BOP clade</taxon>
        <taxon>Oryzoideae</taxon>
        <taxon>Oryzeae</taxon>
        <taxon>Oryzinae</taxon>
        <taxon>Oryza</taxon>
    </lineage>
</organism>
<dbReference type="Gramene" id="OGLUM09G10610.1">
    <property type="protein sequence ID" value="OGLUM09G10610.1"/>
    <property type="gene ID" value="OGLUM09G10610"/>
</dbReference>
<dbReference type="EnsemblPlants" id="OGLUM09G10610.1">
    <property type="protein sequence ID" value="OGLUM09G10610.1"/>
    <property type="gene ID" value="OGLUM09G10610"/>
</dbReference>
<keyword evidence="3" id="KW-1185">Reference proteome</keyword>
<protein>
    <submittedName>
        <fullName evidence="2">Uncharacterized protein</fullName>
    </submittedName>
</protein>
<dbReference type="AlphaFoldDB" id="A0A0E0B2X8"/>
<accession>A0A0E0B2X8</accession>
<evidence type="ECO:0000313" key="2">
    <source>
        <dbReference type="EnsemblPlants" id="OGLUM09G10610.1"/>
    </source>
</evidence>
<feature type="region of interest" description="Disordered" evidence="1">
    <location>
        <begin position="51"/>
        <end position="83"/>
    </location>
</feature>
<evidence type="ECO:0000313" key="3">
    <source>
        <dbReference type="Proteomes" id="UP000026961"/>
    </source>
</evidence>